<dbReference type="InterPro" id="IPR015615">
    <property type="entry name" value="TGF-beta-rel"/>
</dbReference>
<dbReference type="AlphaFoldDB" id="A0A482WAE4"/>
<name>A0A482WAE4_ASBVE</name>
<keyword evidence="9" id="KW-0325">Glycoprotein</keyword>
<keyword evidence="16" id="KW-1185">Reference proteome</keyword>
<keyword evidence="6" id="KW-0221">Differentiation</keyword>
<keyword evidence="8" id="KW-1015">Disulfide bond</keyword>
<dbReference type="EMBL" id="QDEB01014463">
    <property type="protein sequence ID" value="RZC41737.1"/>
    <property type="molecule type" value="Genomic_DNA"/>
</dbReference>
<evidence type="ECO:0000259" key="14">
    <source>
        <dbReference type="PROSITE" id="PS51362"/>
    </source>
</evidence>
<dbReference type="GO" id="GO:0008083">
    <property type="term" value="F:growth factor activity"/>
    <property type="evidence" value="ECO:0007669"/>
    <property type="project" value="UniProtKB-KW"/>
</dbReference>
<evidence type="ECO:0000256" key="9">
    <source>
        <dbReference type="ARBA" id="ARBA00023180"/>
    </source>
</evidence>
<dbReference type="PROSITE" id="PS00250">
    <property type="entry name" value="TGF_BETA_1"/>
    <property type="match status" value="1"/>
</dbReference>
<comment type="similarity">
    <text evidence="2 11">Belongs to the TGF-beta family.</text>
</comment>
<dbReference type="FunFam" id="2.60.120.970:FF:000018">
    <property type="entry name" value="Decapentaplegic, isoform A"/>
    <property type="match status" value="1"/>
</dbReference>
<evidence type="ECO:0000256" key="10">
    <source>
        <dbReference type="ARBA" id="ARBA00074604"/>
    </source>
</evidence>
<comment type="subcellular location">
    <subcellularLocation>
        <location evidence="1">Secreted</location>
    </subcellularLocation>
</comment>
<dbReference type="GO" id="GO:0005615">
    <property type="term" value="C:extracellular space"/>
    <property type="evidence" value="ECO:0007669"/>
    <property type="project" value="TreeGrafter"/>
</dbReference>
<evidence type="ECO:0000313" key="15">
    <source>
        <dbReference type="EMBL" id="RZC41737.1"/>
    </source>
</evidence>
<dbReference type="InterPro" id="IPR017948">
    <property type="entry name" value="TGFb_CS"/>
</dbReference>
<keyword evidence="5 13" id="KW-0732">Signal</keyword>
<gene>
    <name evidence="15" type="ORF">BDFB_007519</name>
</gene>
<feature type="signal peptide" evidence="13">
    <location>
        <begin position="1"/>
        <end position="22"/>
    </location>
</feature>
<dbReference type="SUPFAM" id="SSF57501">
    <property type="entry name" value="Cystine-knot cytokines"/>
    <property type="match status" value="1"/>
</dbReference>
<sequence length="377" mass="43554">IAMRLNQFWYLILACCWGKSLSIPQQLINEFKSTLLPFFGFKERPKMEGGKVHVPEALRRLYEIQNDFQWDTASLPLPGLYTGSANTVRSFTHVEGPVDEKFLSHNKFRLKFNISSIPKTEKLKAAEVKLTREIVRDSNGTGYYQRILVKDIIKRGIQGVRAPIMRVIDSKLIDTRKNNTISVDVLPAVARWLEKPSSNYGIFIVVYSTDRRKTPPKKHLRLKRDVESEVWHERQPLLLTYTDDGKNKQVTGKDMTKMRPKRGARRSHRKNERDPCRRRQMYVNFRDVGWSDWIVAPLGYDAFYCGGECEYPMPEHLNTTNHAIVQSLMNSARPTDVPKPCCVPTQLSSMSMLYLDSQNHVILKNYKDMVVIGCGCR</sequence>
<feature type="compositionally biased region" description="Basic residues" evidence="12">
    <location>
        <begin position="258"/>
        <end position="270"/>
    </location>
</feature>
<dbReference type="Gene3D" id="2.60.120.970">
    <property type="match status" value="1"/>
</dbReference>
<evidence type="ECO:0000256" key="8">
    <source>
        <dbReference type="ARBA" id="ARBA00023157"/>
    </source>
</evidence>
<proteinExistence type="inferred from homology"/>
<reference evidence="15 16" key="1">
    <citation type="submission" date="2017-03" db="EMBL/GenBank/DDBJ databases">
        <title>Genome of the blue death feigning beetle - Asbolus verrucosus.</title>
        <authorList>
            <person name="Rider S.D."/>
        </authorList>
    </citation>
    <scope>NUCLEOTIDE SEQUENCE [LARGE SCALE GENOMIC DNA]</scope>
    <source>
        <strain evidence="15">Butters</strain>
        <tissue evidence="15">Head and leg muscle</tissue>
    </source>
</reference>
<dbReference type="Proteomes" id="UP000292052">
    <property type="component" value="Unassembled WGS sequence"/>
</dbReference>
<dbReference type="InterPro" id="IPR029034">
    <property type="entry name" value="Cystine-knot_cytokine"/>
</dbReference>
<dbReference type="FunFam" id="2.10.90.10:FF:000001">
    <property type="entry name" value="Bone morphogenetic protein 4"/>
    <property type="match status" value="1"/>
</dbReference>
<feature type="domain" description="TGF-beta family profile" evidence="14">
    <location>
        <begin position="259"/>
        <end position="377"/>
    </location>
</feature>
<dbReference type="Pfam" id="PF00688">
    <property type="entry name" value="TGFb_propeptide"/>
    <property type="match status" value="1"/>
</dbReference>
<keyword evidence="7 11" id="KW-0339">Growth factor</keyword>
<evidence type="ECO:0000256" key="4">
    <source>
        <dbReference type="ARBA" id="ARBA00022525"/>
    </source>
</evidence>
<dbReference type="Gene3D" id="2.10.90.10">
    <property type="entry name" value="Cystine-knot cytokines"/>
    <property type="match status" value="1"/>
</dbReference>
<dbReference type="STRING" id="1661398.A0A482WAE4"/>
<evidence type="ECO:0000256" key="2">
    <source>
        <dbReference type="ARBA" id="ARBA00006656"/>
    </source>
</evidence>
<feature type="non-terminal residue" evidence="15">
    <location>
        <position position="1"/>
    </location>
</feature>
<organism evidence="15 16">
    <name type="scientific">Asbolus verrucosus</name>
    <name type="common">Desert ironclad beetle</name>
    <dbReference type="NCBI Taxonomy" id="1661398"/>
    <lineage>
        <taxon>Eukaryota</taxon>
        <taxon>Metazoa</taxon>
        <taxon>Ecdysozoa</taxon>
        <taxon>Arthropoda</taxon>
        <taxon>Hexapoda</taxon>
        <taxon>Insecta</taxon>
        <taxon>Pterygota</taxon>
        <taxon>Neoptera</taxon>
        <taxon>Endopterygota</taxon>
        <taxon>Coleoptera</taxon>
        <taxon>Polyphaga</taxon>
        <taxon>Cucujiformia</taxon>
        <taxon>Tenebrionidae</taxon>
        <taxon>Pimeliinae</taxon>
        <taxon>Asbolus</taxon>
    </lineage>
</organism>
<dbReference type="GO" id="GO:0005125">
    <property type="term" value="F:cytokine activity"/>
    <property type="evidence" value="ECO:0007669"/>
    <property type="project" value="TreeGrafter"/>
</dbReference>
<feature type="chain" id="PRO_5019836707" description="Protein decapentaplegic" evidence="13">
    <location>
        <begin position="23"/>
        <end position="377"/>
    </location>
</feature>
<dbReference type="InterPro" id="IPR001839">
    <property type="entry name" value="TGF-b_C"/>
</dbReference>
<evidence type="ECO:0000313" key="16">
    <source>
        <dbReference type="Proteomes" id="UP000292052"/>
    </source>
</evidence>
<keyword evidence="4" id="KW-0964">Secreted</keyword>
<dbReference type="GO" id="GO:0030154">
    <property type="term" value="P:cell differentiation"/>
    <property type="evidence" value="ECO:0007669"/>
    <property type="project" value="UniProtKB-KW"/>
</dbReference>
<dbReference type="OrthoDB" id="5987191at2759"/>
<evidence type="ECO:0000256" key="6">
    <source>
        <dbReference type="ARBA" id="ARBA00022782"/>
    </source>
</evidence>
<evidence type="ECO:0000256" key="11">
    <source>
        <dbReference type="RuleBase" id="RU000354"/>
    </source>
</evidence>
<dbReference type="PROSITE" id="PS51362">
    <property type="entry name" value="TGF_BETA_2"/>
    <property type="match status" value="1"/>
</dbReference>
<evidence type="ECO:0000256" key="13">
    <source>
        <dbReference type="SAM" id="SignalP"/>
    </source>
</evidence>
<protein>
    <recommendedName>
        <fullName evidence="10">Protein decapentaplegic</fullName>
    </recommendedName>
</protein>
<dbReference type="SMART" id="SM00204">
    <property type="entry name" value="TGFB"/>
    <property type="match status" value="1"/>
</dbReference>
<evidence type="ECO:0000256" key="7">
    <source>
        <dbReference type="ARBA" id="ARBA00023030"/>
    </source>
</evidence>
<evidence type="ECO:0000256" key="12">
    <source>
        <dbReference type="SAM" id="MobiDB-lite"/>
    </source>
</evidence>
<evidence type="ECO:0000256" key="1">
    <source>
        <dbReference type="ARBA" id="ARBA00004613"/>
    </source>
</evidence>
<evidence type="ECO:0000256" key="5">
    <source>
        <dbReference type="ARBA" id="ARBA00022729"/>
    </source>
</evidence>
<comment type="caution">
    <text evidence="15">The sequence shown here is derived from an EMBL/GenBank/DDBJ whole genome shotgun (WGS) entry which is preliminary data.</text>
</comment>
<evidence type="ECO:0000256" key="3">
    <source>
        <dbReference type="ARBA" id="ARBA00022473"/>
    </source>
</evidence>
<dbReference type="PANTHER" id="PTHR11848">
    <property type="entry name" value="TGF-BETA FAMILY"/>
    <property type="match status" value="1"/>
</dbReference>
<feature type="region of interest" description="Disordered" evidence="12">
    <location>
        <begin position="243"/>
        <end position="275"/>
    </location>
</feature>
<dbReference type="Pfam" id="PF00019">
    <property type="entry name" value="TGF_beta"/>
    <property type="match status" value="1"/>
</dbReference>
<keyword evidence="3" id="KW-0217">Developmental protein</keyword>
<accession>A0A482WAE4</accession>
<dbReference type="InterPro" id="IPR001111">
    <property type="entry name" value="TGF-b_propeptide"/>
</dbReference>
<dbReference type="PANTHER" id="PTHR11848:SF263">
    <property type="entry name" value="PROTEIN DECAPENTAPLEGIC"/>
    <property type="match status" value="1"/>
</dbReference>